<feature type="transmembrane region" description="Helical" evidence="7">
    <location>
        <begin position="127"/>
        <end position="147"/>
    </location>
</feature>
<feature type="domain" description="Threonine/serine exporter-like N-terminal" evidence="8">
    <location>
        <begin position="25"/>
        <end position="261"/>
    </location>
</feature>
<dbReference type="Proteomes" id="UP001141458">
    <property type="component" value="Unassembled WGS sequence"/>
</dbReference>
<reference evidence="9" key="1">
    <citation type="submission" date="2022-07" db="EMBL/GenBank/DDBJ databases">
        <title>Parvimonas micra travels from the subgingival sulcus of the human oral cavity to the colorectal adenocarcinoma.</title>
        <authorList>
            <person name="Conde-Perez K."/>
            <person name="Buetas E."/>
            <person name="Aja-Macaya P."/>
            <person name="Martin-De Arribas E."/>
            <person name="Iglesias-Corras I."/>
            <person name="Trigo-Tasende N."/>
            <person name="Nasser-Ali M."/>
            <person name="Estevez L.S."/>
            <person name="Rumbo-Feal S."/>
            <person name="Otero-Alen B."/>
            <person name="Noguera J.F."/>
            <person name="Concha A."/>
            <person name="Pardinas-Lopez S."/>
            <person name="Carda-Dieguez M."/>
            <person name="Gomez-Randulfe I."/>
            <person name="Martinez-Lago N."/>
            <person name="Ladra S."/>
            <person name="Aparicio L.A."/>
            <person name="Bou G."/>
            <person name="Mira A."/>
            <person name="Vallejo J.A."/>
            <person name="Poza M."/>
        </authorList>
    </citation>
    <scope>NUCLEOTIDE SEQUENCE</scope>
    <source>
        <strain evidence="9">PM79KC-AC-4</strain>
    </source>
</reference>
<keyword evidence="5 7" id="KW-0472">Membrane</keyword>
<evidence type="ECO:0000256" key="2">
    <source>
        <dbReference type="ARBA" id="ARBA00022475"/>
    </source>
</evidence>
<dbReference type="PANTHER" id="PTHR34390:SF2">
    <property type="entry name" value="SUCCINATE TRANSPORTER SUBUNIT YJJP-RELATED"/>
    <property type="match status" value="1"/>
</dbReference>
<evidence type="ECO:0000256" key="7">
    <source>
        <dbReference type="SAM" id="Phobius"/>
    </source>
</evidence>
<comment type="caution">
    <text evidence="9">The sequence shown here is derived from an EMBL/GenBank/DDBJ whole genome shotgun (WGS) entry which is preliminary data.</text>
</comment>
<evidence type="ECO:0000256" key="1">
    <source>
        <dbReference type="ARBA" id="ARBA00004651"/>
    </source>
</evidence>
<dbReference type="Pfam" id="PF06738">
    <property type="entry name" value="ThrE"/>
    <property type="match status" value="1"/>
</dbReference>
<dbReference type="GO" id="GO:0005886">
    <property type="term" value="C:plasma membrane"/>
    <property type="evidence" value="ECO:0007669"/>
    <property type="project" value="UniProtKB-SubCell"/>
</dbReference>
<dbReference type="EMBL" id="JANDZV010000003">
    <property type="protein sequence ID" value="MCZ7407811.1"/>
    <property type="molecule type" value="Genomic_DNA"/>
</dbReference>
<keyword evidence="4 7" id="KW-1133">Transmembrane helix</keyword>
<name>A0A9X3HAM3_9FIRM</name>
<comment type="similarity">
    <text evidence="6">Belongs to the ThrE exporter (TC 2.A.79) family.</text>
</comment>
<feature type="transmembrane region" description="Helical" evidence="7">
    <location>
        <begin position="167"/>
        <end position="193"/>
    </location>
</feature>
<protein>
    <submittedName>
        <fullName evidence="9">Threonine/serine exporter family protein</fullName>
    </submittedName>
</protein>
<evidence type="ECO:0000313" key="10">
    <source>
        <dbReference type="Proteomes" id="UP001141458"/>
    </source>
</evidence>
<accession>A0A9X3HAM3</accession>
<feature type="transmembrane region" description="Helical" evidence="7">
    <location>
        <begin position="234"/>
        <end position="259"/>
    </location>
</feature>
<dbReference type="AlphaFoldDB" id="A0A9X3HAM3"/>
<evidence type="ECO:0000313" key="9">
    <source>
        <dbReference type="EMBL" id="MCZ7407811.1"/>
    </source>
</evidence>
<dbReference type="GO" id="GO:0015744">
    <property type="term" value="P:succinate transport"/>
    <property type="evidence" value="ECO:0007669"/>
    <property type="project" value="TreeGrafter"/>
</dbReference>
<evidence type="ECO:0000256" key="3">
    <source>
        <dbReference type="ARBA" id="ARBA00022692"/>
    </source>
</evidence>
<dbReference type="RefSeq" id="WP_269720934.1">
    <property type="nucleotide sequence ID" value="NZ_CP101408.1"/>
</dbReference>
<feature type="transmembrane region" description="Helical" evidence="7">
    <location>
        <begin position="205"/>
        <end position="222"/>
    </location>
</feature>
<gene>
    <name evidence="9" type="ORF">NND69_05440</name>
</gene>
<organism evidence="9 10">
    <name type="scientific">Parvimonas micra</name>
    <dbReference type="NCBI Taxonomy" id="33033"/>
    <lineage>
        <taxon>Bacteria</taxon>
        <taxon>Bacillati</taxon>
        <taxon>Bacillota</taxon>
        <taxon>Tissierellia</taxon>
        <taxon>Tissierellales</taxon>
        <taxon>Peptoniphilaceae</taxon>
        <taxon>Parvimonas</taxon>
    </lineage>
</organism>
<comment type="subcellular location">
    <subcellularLocation>
        <location evidence="1">Cell membrane</location>
        <topology evidence="1">Multi-pass membrane protein</topology>
    </subcellularLocation>
</comment>
<dbReference type="InterPro" id="IPR010619">
    <property type="entry name" value="ThrE-like_N"/>
</dbReference>
<dbReference type="GO" id="GO:0022857">
    <property type="term" value="F:transmembrane transporter activity"/>
    <property type="evidence" value="ECO:0007669"/>
    <property type="project" value="InterPro"/>
</dbReference>
<keyword evidence="2" id="KW-1003">Cell membrane</keyword>
<sequence>MMSTMMKNNSINSDYEAKKLLNFSIKFSYSLLYNGAEVYRVEDSINRICKSFQNVKAVNTFALSNMVIISFVYNGTNYTSMRRLNDSGKNLEKIALLNELSRNIVSGKVDVDEAFKKLKNIKNKSSYSNFTTILLITLSAPFLAFIFGGTLSDFIPASMAMLVEMLFLIYIGKLGLPSFLTTFLSACAVTLFIMTMSRLIHIENVSSIIIAGIIPLFPGIQITNSMRDILSGDILSGIIGIMSAIFTAVSIAVGVVLILRLFG</sequence>
<dbReference type="InterPro" id="IPR050539">
    <property type="entry name" value="ThrE_Dicarb/AminoAcid_Exp"/>
</dbReference>
<evidence type="ECO:0000256" key="5">
    <source>
        <dbReference type="ARBA" id="ARBA00023136"/>
    </source>
</evidence>
<evidence type="ECO:0000256" key="6">
    <source>
        <dbReference type="ARBA" id="ARBA00034125"/>
    </source>
</evidence>
<evidence type="ECO:0000259" key="8">
    <source>
        <dbReference type="Pfam" id="PF06738"/>
    </source>
</evidence>
<evidence type="ECO:0000256" key="4">
    <source>
        <dbReference type="ARBA" id="ARBA00022989"/>
    </source>
</evidence>
<dbReference type="PANTHER" id="PTHR34390">
    <property type="entry name" value="UPF0442 PROTEIN YJJB-RELATED"/>
    <property type="match status" value="1"/>
</dbReference>
<proteinExistence type="inferred from homology"/>
<keyword evidence="3 7" id="KW-0812">Transmembrane</keyword>